<feature type="domain" description="Cadherin" evidence="10">
    <location>
        <begin position="909"/>
        <end position="1035"/>
    </location>
</feature>
<dbReference type="FunFam" id="2.60.40.60:FF:000168">
    <property type="entry name" value="Cadherin-related family member 2"/>
    <property type="match status" value="1"/>
</dbReference>
<feature type="transmembrane region" description="Helical" evidence="8">
    <location>
        <begin position="1127"/>
        <end position="1149"/>
    </location>
</feature>
<feature type="chain" id="PRO_5043651660" description="Cadherin domain-containing protein" evidence="9">
    <location>
        <begin position="24"/>
        <end position="1285"/>
    </location>
</feature>
<feature type="domain" description="Cadherin" evidence="10">
    <location>
        <begin position="358"/>
        <end position="466"/>
    </location>
</feature>
<evidence type="ECO:0000256" key="4">
    <source>
        <dbReference type="ARBA" id="ARBA00022837"/>
    </source>
</evidence>
<evidence type="ECO:0000256" key="5">
    <source>
        <dbReference type="ARBA" id="ARBA00022989"/>
    </source>
</evidence>
<dbReference type="GO" id="GO:0009653">
    <property type="term" value="P:anatomical structure morphogenesis"/>
    <property type="evidence" value="ECO:0007669"/>
    <property type="project" value="UniProtKB-ARBA"/>
</dbReference>
<dbReference type="SMART" id="SM00112">
    <property type="entry name" value="CA"/>
    <property type="match status" value="9"/>
</dbReference>
<dbReference type="InterPro" id="IPR020894">
    <property type="entry name" value="Cadherin_CS"/>
</dbReference>
<dbReference type="SUPFAM" id="SSF49313">
    <property type="entry name" value="Cadherin-like"/>
    <property type="match status" value="9"/>
</dbReference>
<gene>
    <name evidence="11" type="ORF">KC01_LOCUS40075</name>
</gene>
<evidence type="ECO:0000256" key="7">
    <source>
        <dbReference type="PROSITE-ProRule" id="PRU00043"/>
    </source>
</evidence>
<dbReference type="Gene3D" id="2.60.40.60">
    <property type="entry name" value="Cadherins"/>
    <property type="match status" value="9"/>
</dbReference>
<feature type="domain" description="Cadherin" evidence="10">
    <location>
        <begin position="792"/>
        <end position="907"/>
    </location>
</feature>
<feature type="domain" description="Cadherin" evidence="10">
    <location>
        <begin position="240"/>
        <end position="348"/>
    </location>
</feature>
<dbReference type="Pfam" id="PF00028">
    <property type="entry name" value="Cadherin"/>
    <property type="match status" value="5"/>
</dbReference>
<comment type="subcellular location">
    <subcellularLocation>
        <location evidence="1">Membrane</location>
    </subcellularLocation>
</comment>
<keyword evidence="3" id="KW-0677">Repeat</keyword>
<dbReference type="GO" id="GO:0005886">
    <property type="term" value="C:plasma membrane"/>
    <property type="evidence" value="ECO:0007669"/>
    <property type="project" value="InterPro"/>
</dbReference>
<dbReference type="FunFam" id="2.60.40.60:FF:000252">
    <property type="entry name" value="Cadherin related family member 2"/>
    <property type="match status" value="1"/>
</dbReference>
<accession>A0AAV2MKU6</accession>
<evidence type="ECO:0000256" key="1">
    <source>
        <dbReference type="ARBA" id="ARBA00004370"/>
    </source>
</evidence>
<protein>
    <recommendedName>
        <fullName evidence="10">Cadherin domain-containing protein</fullName>
    </recommendedName>
</protein>
<feature type="domain" description="Cadherin" evidence="10">
    <location>
        <begin position="35"/>
        <end position="127"/>
    </location>
</feature>
<name>A0AAV2MKU6_KNICA</name>
<feature type="domain" description="Cadherin" evidence="10">
    <location>
        <begin position="128"/>
        <end position="239"/>
    </location>
</feature>
<evidence type="ECO:0000256" key="9">
    <source>
        <dbReference type="SAM" id="SignalP"/>
    </source>
</evidence>
<keyword evidence="9" id="KW-0732">Signal</keyword>
<dbReference type="CDD" id="cd11304">
    <property type="entry name" value="Cadherin_repeat"/>
    <property type="match status" value="9"/>
</dbReference>
<evidence type="ECO:0000256" key="3">
    <source>
        <dbReference type="ARBA" id="ARBA00022737"/>
    </source>
</evidence>
<dbReference type="PROSITE" id="PS00232">
    <property type="entry name" value="CADHERIN_1"/>
    <property type="match status" value="4"/>
</dbReference>
<proteinExistence type="predicted"/>
<keyword evidence="4 7" id="KW-0106">Calcium</keyword>
<dbReference type="InterPro" id="IPR015919">
    <property type="entry name" value="Cadherin-like_sf"/>
</dbReference>
<reference evidence="11 12" key="1">
    <citation type="submission" date="2024-04" db="EMBL/GenBank/DDBJ databases">
        <authorList>
            <person name="Waldvogel A.-M."/>
            <person name="Schoenle A."/>
        </authorList>
    </citation>
    <scope>NUCLEOTIDE SEQUENCE [LARGE SCALE GENOMIC DNA]</scope>
</reference>
<dbReference type="InterPro" id="IPR002126">
    <property type="entry name" value="Cadherin-like_dom"/>
</dbReference>
<feature type="domain" description="Cadherin" evidence="10">
    <location>
        <begin position="467"/>
        <end position="571"/>
    </location>
</feature>
<dbReference type="GO" id="GO:0007156">
    <property type="term" value="P:homophilic cell adhesion via plasma membrane adhesion molecules"/>
    <property type="evidence" value="ECO:0007669"/>
    <property type="project" value="InterPro"/>
</dbReference>
<keyword evidence="12" id="KW-1185">Reference proteome</keyword>
<dbReference type="Proteomes" id="UP001497482">
    <property type="component" value="Chromosome 8"/>
</dbReference>
<sequence length="1285" mass="140347">MSSEMGLTSIFVLLFCWSSVANGNTAPDIVETVYSTCEDTPKGAVAFQILATDLDGDPLTYSLDGPEAVYFTVEPSTGVVRLAMELDRETKPFLDDLVAVVGDPHNSVKRVRILVTITDTNDNRPIFEEATYDKSIPENTLVGNTLFKVKATDADETLVTYSISESVPRSGLDVFRVDRFGSVILKDKLNYTSISTFYRLKINATDSGKKCYDDVEFSHSTPVFAFITVVDVPDLDPRFIGIPYSALVEENTATGHTVLTVTAVDQDTGINDDIIYSIQVSPGAELFTINEKGVITVNGNIDRETIGDNVQLIVKATERGENINGVHASAATAVSISITDVNDNSPVFYKCEEDECTTANSFSGQVPEHSLGAVAIHMTVKDADKNSQTELHLEGPHKDVFSVEPPVVFSESIVQLLVKSPKDLDYELTQEMSLTVIAVDRGDSSRRTTAEVTITILDINDHSPTFTPDLYSAHVPEHCSDGTPVINITAQDPDTMDQGKLTYRLLPENILKYFDVNTTTGLIFVKNGELLDRESRALYSVTLQAQDSEGKPGNAVIDISVTDINDKTPVPNRNSYQEFVLEGQDLQNVRVEATDGDEPDTPNSQLLFSIVPGPFSENFTIDPDSGVLTNKGPLDREAINPTLNGKIELKVNISDRGLPPLSTLVQVIINVQDVNDNKPIFGKSSYSFSVKEGQKGAFVGSVDAKDNDQTTEFNRISFSIINGAFGSFTARSALDAPSYIGNINVDPDIELDFESTQKTFKLEMEAADFAQEKANIFVTVHVLDINDERPVFKPSAPVSVEENSKETAPIARFTAVDLDGNHSLVYELLSVKCRCDGEEMPCDWFDVEKSGSVIVNPNATIDYELCDQATVEAGVTDEYTEKGEADSEEPGKMVINILDMNDNAPEFVASNSLFVLVSESASMGTSVAAVSATDKDSGKNGQIEFKVSKVEYKNLNGDISKKDNLFEATTTLQNEIYVGIIQSTEEQDTTIQGSYLVTVEAKDTGGLTNTTVLEIFIIDRSFKFDLYFDASVPTINAQKSEIVRDLTAIVQAAVHVVTVKEDSSSERAQSTAIMEAYAIYANGTAVMTNNVHTLLSRPENFVIMKKHGLRYVGTAEPVEQKQDPLMFALYGMVGGLIIVTAVLTLSFVCTRRNYRRKLRAANAMKSASAVSENQRGPVVPGTNQYTMEGANPVLNLNIDSSIALDLNEDSDVDKLSLNSLDNSNDSAVYEKDTKPIMKKIQEEDEEQGPPMYIEPLGAALAQRGQKISNNPLLGDDNPIFDTTDL</sequence>
<dbReference type="PROSITE" id="PS50268">
    <property type="entry name" value="CADHERIN_2"/>
    <property type="match status" value="9"/>
</dbReference>
<dbReference type="GO" id="GO:0050839">
    <property type="term" value="F:cell adhesion molecule binding"/>
    <property type="evidence" value="ECO:0007669"/>
    <property type="project" value="TreeGrafter"/>
</dbReference>
<evidence type="ECO:0000313" key="12">
    <source>
        <dbReference type="Proteomes" id="UP001497482"/>
    </source>
</evidence>
<evidence type="ECO:0000256" key="6">
    <source>
        <dbReference type="ARBA" id="ARBA00023136"/>
    </source>
</evidence>
<evidence type="ECO:0000313" key="11">
    <source>
        <dbReference type="EMBL" id="CAL1613959.1"/>
    </source>
</evidence>
<feature type="domain" description="Cadherin" evidence="10">
    <location>
        <begin position="568"/>
        <end position="681"/>
    </location>
</feature>
<dbReference type="PANTHER" id="PTHR24026">
    <property type="entry name" value="FAT ATYPICAL CADHERIN-RELATED"/>
    <property type="match status" value="1"/>
</dbReference>
<dbReference type="PANTHER" id="PTHR24026:SF133">
    <property type="entry name" value="CADHERIN-RELATED FAMILY MEMBER 2"/>
    <property type="match status" value="1"/>
</dbReference>
<dbReference type="PRINTS" id="PR00205">
    <property type="entry name" value="CADHERIN"/>
</dbReference>
<keyword evidence="5 8" id="KW-1133">Transmembrane helix</keyword>
<keyword evidence="6 8" id="KW-0472">Membrane</keyword>
<feature type="domain" description="Cadherin" evidence="10">
    <location>
        <begin position="682"/>
        <end position="792"/>
    </location>
</feature>
<dbReference type="EMBL" id="OZ035830">
    <property type="protein sequence ID" value="CAL1613959.1"/>
    <property type="molecule type" value="Genomic_DNA"/>
</dbReference>
<evidence type="ECO:0000259" key="10">
    <source>
        <dbReference type="PROSITE" id="PS50268"/>
    </source>
</evidence>
<keyword evidence="2 8" id="KW-0812">Transmembrane</keyword>
<evidence type="ECO:0000256" key="2">
    <source>
        <dbReference type="ARBA" id="ARBA00022692"/>
    </source>
</evidence>
<dbReference type="GO" id="GO:0005509">
    <property type="term" value="F:calcium ion binding"/>
    <property type="evidence" value="ECO:0007669"/>
    <property type="project" value="UniProtKB-UniRule"/>
</dbReference>
<feature type="signal peptide" evidence="9">
    <location>
        <begin position="1"/>
        <end position="23"/>
    </location>
</feature>
<dbReference type="FunFam" id="2.60.40.60:FF:000020">
    <property type="entry name" value="Dachsous cadherin-related 1b"/>
    <property type="match status" value="1"/>
</dbReference>
<evidence type="ECO:0000256" key="8">
    <source>
        <dbReference type="SAM" id="Phobius"/>
    </source>
</evidence>
<organism evidence="11 12">
    <name type="scientific">Knipowitschia caucasica</name>
    <name type="common">Caucasian dwarf goby</name>
    <name type="synonym">Pomatoschistus caucasicus</name>
    <dbReference type="NCBI Taxonomy" id="637954"/>
    <lineage>
        <taxon>Eukaryota</taxon>
        <taxon>Metazoa</taxon>
        <taxon>Chordata</taxon>
        <taxon>Craniata</taxon>
        <taxon>Vertebrata</taxon>
        <taxon>Euteleostomi</taxon>
        <taxon>Actinopterygii</taxon>
        <taxon>Neopterygii</taxon>
        <taxon>Teleostei</taxon>
        <taxon>Neoteleostei</taxon>
        <taxon>Acanthomorphata</taxon>
        <taxon>Gobiaria</taxon>
        <taxon>Gobiiformes</taxon>
        <taxon>Gobioidei</taxon>
        <taxon>Gobiidae</taxon>
        <taxon>Gobiinae</taxon>
        <taxon>Knipowitschia</taxon>
    </lineage>
</organism>